<sequence>MPILLPRCLCHQDARSRKILPSTSHTLTIYSSRFPIPDSRF</sequence>
<reference evidence="1" key="2">
    <citation type="submission" date="2022-10" db="EMBL/GenBank/DDBJ databases">
        <authorList>
            <person name="Ngo T.-E."/>
        </authorList>
    </citation>
    <scope>NUCLEOTIDE SEQUENCE</scope>
    <source>
        <strain evidence="1">JHB</strain>
    </source>
</reference>
<accession>A0A9Q9SS64</accession>
<reference evidence="1" key="1">
    <citation type="journal article" date="2017" name="Proc. Natl. Acad. Sci. U.S.A.">
        <title>Comparative genomics uncovers the prolific and distinctive metabolic potential of the cyanobacterial genus Moorea.</title>
        <authorList>
            <person name="Leao T."/>
            <person name="Castelao G."/>
            <person name="Korobeynikov A."/>
            <person name="Monroe E.A."/>
            <person name="Podell S."/>
            <person name="Glukhov E."/>
            <person name="Allen E.E."/>
            <person name="Gerwick W.H."/>
            <person name="Gerwick L."/>
        </authorList>
    </citation>
    <scope>NUCLEOTIDE SEQUENCE</scope>
    <source>
        <strain evidence="1">JHB</strain>
    </source>
</reference>
<dbReference type="Proteomes" id="UP000176944">
    <property type="component" value="Chromosome"/>
</dbReference>
<name>A0A9Q9SS64_MOOP1</name>
<evidence type="ECO:0000313" key="1">
    <source>
        <dbReference type="EMBL" id="WAN68636.1"/>
    </source>
</evidence>
<organism evidence="1">
    <name type="scientific">Moorena producens (strain JHB)</name>
    <dbReference type="NCBI Taxonomy" id="1454205"/>
    <lineage>
        <taxon>Bacteria</taxon>
        <taxon>Bacillati</taxon>
        <taxon>Cyanobacteriota</taxon>
        <taxon>Cyanophyceae</taxon>
        <taxon>Coleofasciculales</taxon>
        <taxon>Coleofasciculaceae</taxon>
        <taxon>Moorena</taxon>
    </lineage>
</organism>
<dbReference type="AlphaFoldDB" id="A0A9Q9SS64"/>
<proteinExistence type="predicted"/>
<protein>
    <submittedName>
        <fullName evidence="1">Uncharacterized protein</fullName>
    </submittedName>
</protein>
<gene>
    <name evidence="1" type="ORF">BJP36_40395</name>
</gene>
<dbReference type="EMBL" id="CP017708">
    <property type="protein sequence ID" value="WAN68636.1"/>
    <property type="molecule type" value="Genomic_DNA"/>
</dbReference>